<feature type="signal peptide" evidence="1">
    <location>
        <begin position="1"/>
        <end position="23"/>
    </location>
</feature>
<dbReference type="AlphaFoldDB" id="A0A0U1Q364"/>
<dbReference type="PROSITE" id="PS51257">
    <property type="entry name" value="PROKAR_LIPOPROTEIN"/>
    <property type="match status" value="1"/>
</dbReference>
<proteinExistence type="predicted"/>
<keyword evidence="1" id="KW-0732">Signal</keyword>
<dbReference type="InterPro" id="IPR036514">
    <property type="entry name" value="SGNH_hydro_sf"/>
</dbReference>
<dbReference type="Gene3D" id="3.40.50.1110">
    <property type="entry name" value="SGNH hydrolase"/>
    <property type="match status" value="1"/>
</dbReference>
<keyword evidence="3" id="KW-1185">Reference proteome</keyword>
<accession>A0A0U1Q364</accession>
<evidence type="ECO:0000256" key="1">
    <source>
        <dbReference type="SAM" id="SignalP"/>
    </source>
</evidence>
<dbReference type="GO" id="GO:0016788">
    <property type="term" value="F:hydrolase activity, acting on ester bonds"/>
    <property type="evidence" value="ECO:0007669"/>
    <property type="project" value="InterPro"/>
</dbReference>
<dbReference type="Pfam" id="PF00657">
    <property type="entry name" value="Lipase_GDSL"/>
    <property type="match status" value="1"/>
</dbReference>
<dbReference type="STRING" id="1610491.AAV94_00975"/>
<evidence type="ECO:0008006" key="4">
    <source>
        <dbReference type="Google" id="ProtNLM"/>
    </source>
</evidence>
<comment type="caution">
    <text evidence="2">The sequence shown here is derived from an EMBL/GenBank/DDBJ whole genome shotgun (WGS) entry which is preliminary data.</text>
</comment>
<name>A0A0U1Q364_9BURK</name>
<sequence>MAFHWKRCIGMVAAGAIALGLVACGSSSVESQLVPTRVIAFGDGHSDIGQSGARYTVNDANADLLNWTEQVARDYGLALKPAKEGGLSYAQGNTRVADLAQQVASFLQGNQFGESDLVLISAGTSDLIAIAQAVRAGDIARDAAPAQARDAGRALGQQVKAMIDQGGHNIVVAGTYDLGKSIWARDIGETALLSNLSRQFNDGLLYEMGDDGYGRRALYAEFEQFINWVIEEPRYYSIDNIDETVCTSTDAGSGIGIGAGEVNAALCTTGTLRSTEYDRYAFADKIHFTPHVHRELGRYVYNRIRDRW</sequence>
<reference evidence="2 3" key="1">
    <citation type="submission" date="2015-05" db="EMBL/GenBank/DDBJ databases">
        <title>Draft genome sequence of Lampropedia sp. CT6, isolated from the microbial mat of a hot water spring, located at Manikaran, India.</title>
        <authorList>
            <person name="Tripathi C."/>
            <person name="Rani P."/>
            <person name="Mahato N.K."/>
            <person name="Lal R."/>
        </authorList>
    </citation>
    <scope>NUCLEOTIDE SEQUENCE [LARGE SCALE GENOMIC DNA]</scope>
    <source>
        <strain evidence="2 3">CT6</strain>
    </source>
</reference>
<protein>
    <recommendedName>
        <fullName evidence="4">GDSL family lipase</fullName>
    </recommendedName>
</protein>
<gene>
    <name evidence="2" type="ORF">AAV94_00975</name>
</gene>
<dbReference type="RefSeq" id="WP_046740622.1">
    <property type="nucleotide sequence ID" value="NZ_LBNQ01000009.1"/>
</dbReference>
<evidence type="ECO:0000313" key="2">
    <source>
        <dbReference type="EMBL" id="KKW69186.1"/>
    </source>
</evidence>
<dbReference type="SUPFAM" id="SSF52266">
    <property type="entry name" value="SGNH hydrolase"/>
    <property type="match status" value="1"/>
</dbReference>
<dbReference type="PATRIC" id="fig|1610491.3.peg.201"/>
<evidence type="ECO:0000313" key="3">
    <source>
        <dbReference type="Proteomes" id="UP000050580"/>
    </source>
</evidence>
<dbReference type="EMBL" id="LBNQ01000009">
    <property type="protein sequence ID" value="KKW69186.1"/>
    <property type="molecule type" value="Genomic_DNA"/>
</dbReference>
<organism evidence="2 3">
    <name type="scientific">Lampropedia cohaerens</name>
    <dbReference type="NCBI Taxonomy" id="1610491"/>
    <lineage>
        <taxon>Bacteria</taxon>
        <taxon>Pseudomonadati</taxon>
        <taxon>Pseudomonadota</taxon>
        <taxon>Betaproteobacteria</taxon>
        <taxon>Burkholderiales</taxon>
        <taxon>Comamonadaceae</taxon>
        <taxon>Lampropedia</taxon>
    </lineage>
</organism>
<dbReference type="InterPro" id="IPR001087">
    <property type="entry name" value="GDSL"/>
</dbReference>
<dbReference type="Proteomes" id="UP000050580">
    <property type="component" value="Unassembled WGS sequence"/>
</dbReference>
<feature type="chain" id="PRO_5006713114" description="GDSL family lipase" evidence="1">
    <location>
        <begin position="24"/>
        <end position="308"/>
    </location>
</feature>